<dbReference type="Proteomes" id="UP000034676">
    <property type="component" value="Unassembled WGS sequence"/>
</dbReference>
<comment type="caution">
    <text evidence="2">The sequence shown here is derived from an EMBL/GenBank/DDBJ whole genome shotgun (WGS) entry which is preliminary data.</text>
</comment>
<name>A0A0G0UUT2_9BACT</name>
<reference evidence="2 3" key="1">
    <citation type="journal article" date="2015" name="Nature">
        <title>rRNA introns, odd ribosomes, and small enigmatic genomes across a large radiation of phyla.</title>
        <authorList>
            <person name="Brown C.T."/>
            <person name="Hug L.A."/>
            <person name="Thomas B.C."/>
            <person name="Sharon I."/>
            <person name="Castelle C.J."/>
            <person name="Singh A."/>
            <person name="Wilkins M.J."/>
            <person name="Williams K.H."/>
            <person name="Banfield J.F."/>
        </authorList>
    </citation>
    <scope>NUCLEOTIDE SEQUENCE [LARGE SCALE GENOMIC DNA]</scope>
</reference>
<sequence length="142" mass="16788">EDYSQQNVFPRIRNEEDGRVTLTVKVKLGDKSDFFKRIELETNITDTESVIQMMPFFGFPRKISWEKKRHSFLMYDVGDGVCFFLDETPMGWFLEIEAEEGKIEEAIIRLELQDVKRINKAYLGLWDEYKKENGISGENMLF</sequence>
<dbReference type="InterPro" id="IPR023577">
    <property type="entry name" value="CYTH_domain"/>
</dbReference>
<dbReference type="PROSITE" id="PS51707">
    <property type="entry name" value="CYTH"/>
    <property type="match status" value="1"/>
</dbReference>
<evidence type="ECO:0000313" key="3">
    <source>
        <dbReference type="Proteomes" id="UP000034676"/>
    </source>
</evidence>
<gene>
    <name evidence="2" type="ORF">UU42_C0016G0015</name>
</gene>
<organism evidence="2 3">
    <name type="scientific">Candidatus Woesebacteria bacterium GW2011_GWA1_41_13b</name>
    <dbReference type="NCBI Taxonomy" id="1618555"/>
    <lineage>
        <taxon>Bacteria</taxon>
        <taxon>Candidatus Woeseibacteriota</taxon>
    </lineage>
</organism>
<feature type="non-terminal residue" evidence="2">
    <location>
        <position position="1"/>
    </location>
</feature>
<proteinExistence type="predicted"/>
<evidence type="ECO:0000313" key="2">
    <source>
        <dbReference type="EMBL" id="KKR91281.1"/>
    </source>
</evidence>
<dbReference type="EMBL" id="LCAO01000016">
    <property type="protein sequence ID" value="KKR91281.1"/>
    <property type="molecule type" value="Genomic_DNA"/>
</dbReference>
<dbReference type="AlphaFoldDB" id="A0A0G0UUT2"/>
<dbReference type="SUPFAM" id="SSF55154">
    <property type="entry name" value="CYTH-like phosphatases"/>
    <property type="match status" value="1"/>
</dbReference>
<protein>
    <recommendedName>
        <fullName evidence="1">CYTH domain-containing protein</fullName>
    </recommendedName>
</protein>
<evidence type="ECO:0000259" key="1">
    <source>
        <dbReference type="PROSITE" id="PS51707"/>
    </source>
</evidence>
<feature type="domain" description="CYTH" evidence="1">
    <location>
        <begin position="1"/>
        <end position="142"/>
    </location>
</feature>
<dbReference type="Gene3D" id="2.40.320.10">
    <property type="entry name" value="Hypothetical Protein Pfu-838710-001"/>
    <property type="match status" value="1"/>
</dbReference>
<dbReference type="InterPro" id="IPR033469">
    <property type="entry name" value="CYTH-like_dom_sf"/>
</dbReference>
<accession>A0A0G0UUT2</accession>